<dbReference type="EMBL" id="CYGY02000151">
    <property type="protein sequence ID" value="SIT51898.1"/>
    <property type="molecule type" value="Genomic_DNA"/>
</dbReference>
<gene>
    <name evidence="1" type="ORF">BN2476_1510019</name>
</gene>
<organism evidence="1 2">
    <name type="scientific">Paraburkholderia piptadeniae</name>
    <dbReference type="NCBI Taxonomy" id="1701573"/>
    <lineage>
        <taxon>Bacteria</taxon>
        <taxon>Pseudomonadati</taxon>
        <taxon>Pseudomonadota</taxon>
        <taxon>Betaproteobacteria</taxon>
        <taxon>Burkholderiales</taxon>
        <taxon>Burkholderiaceae</taxon>
        <taxon>Paraburkholderia</taxon>
    </lineage>
</organism>
<accession>A0A1N7SX13</accession>
<dbReference type="Proteomes" id="UP000195569">
    <property type="component" value="Unassembled WGS sequence"/>
</dbReference>
<protein>
    <submittedName>
        <fullName evidence="1">Uncharacterized protein</fullName>
    </submittedName>
</protein>
<comment type="caution">
    <text evidence="1">The sequence shown here is derived from an EMBL/GenBank/DDBJ whole genome shotgun (WGS) entry which is preliminary data.</text>
</comment>
<evidence type="ECO:0000313" key="1">
    <source>
        <dbReference type="EMBL" id="SIT51898.1"/>
    </source>
</evidence>
<keyword evidence="2" id="KW-1185">Reference proteome</keyword>
<proteinExistence type="predicted"/>
<dbReference type="AlphaFoldDB" id="A0A1N7SX13"/>
<reference evidence="1" key="1">
    <citation type="submission" date="2016-12" db="EMBL/GenBank/DDBJ databases">
        <authorList>
            <person name="Moulin L."/>
        </authorList>
    </citation>
    <scope>NUCLEOTIDE SEQUENCE [LARGE SCALE GENOMIC DNA]</scope>
    <source>
        <strain evidence="1">STM 7183</strain>
    </source>
</reference>
<name>A0A1N7SX13_9BURK</name>
<evidence type="ECO:0000313" key="2">
    <source>
        <dbReference type="Proteomes" id="UP000195569"/>
    </source>
</evidence>
<sequence length="82" mass="9099">MCVQGAWAAYASHAFGPWIAGRARVMHGICSFGMTYAATRLIKWLALRFRCDPSAPREGDRARDRPTRSTAWCSTRAVRAPA</sequence>